<reference evidence="2 3" key="1">
    <citation type="submission" date="2024-01" db="EMBL/GenBank/DDBJ databases">
        <title>A draft genome for the cacao thread blight pathogen Marasmiellus scandens.</title>
        <authorList>
            <person name="Baruah I.K."/>
            <person name="Leung J."/>
            <person name="Bukari Y."/>
            <person name="Amoako-Attah I."/>
            <person name="Meinhardt L.W."/>
            <person name="Bailey B.A."/>
            <person name="Cohen S.P."/>
        </authorList>
    </citation>
    <scope>NUCLEOTIDE SEQUENCE [LARGE SCALE GENOMIC DNA]</scope>
    <source>
        <strain evidence="2 3">GH-19</strain>
    </source>
</reference>
<proteinExistence type="predicted"/>
<gene>
    <name evidence="2" type="ORF">VKT23_008375</name>
</gene>
<evidence type="ECO:0000313" key="2">
    <source>
        <dbReference type="EMBL" id="KAK7461943.1"/>
    </source>
</evidence>
<feature type="compositionally biased region" description="Polar residues" evidence="1">
    <location>
        <begin position="257"/>
        <end position="273"/>
    </location>
</feature>
<feature type="compositionally biased region" description="Low complexity" evidence="1">
    <location>
        <begin position="97"/>
        <end position="111"/>
    </location>
</feature>
<feature type="compositionally biased region" description="Basic and acidic residues" evidence="1">
    <location>
        <begin position="26"/>
        <end position="95"/>
    </location>
</feature>
<sequence>MASFAAMMQMSHAQTAQKQAAVEAMAAERKRKEQETKKRQLEQEKKRREEEAKLRQKHFEDQKKEAEREKQKEERRRAVEAERQKREDAQRDALLGKKASSSSKYPSSASHSRARAEVRKTRLPSEEDEDGSPRGEILTRQEIRERKLQQRLKREFGTKRSTITAGYQRHGRRLPGGAVDVTVTNRQQMSDSGSGNVKQRLSALPNTLQPLNQNKRDTRTIDEIVTQLHANKKKTIEGEDAKVFDDWFGNKKKEQPQSRMGSSAPASGSNTPKSSRESFVGRVIIFFYILPLSFFRSQRNIHSRLFECHAEVLRVDQAHPQSHTLCKSFGIPCFLCR</sequence>
<feature type="region of interest" description="Disordered" evidence="1">
    <location>
        <begin position="252"/>
        <end position="275"/>
    </location>
</feature>
<accession>A0ABR1JI18</accession>
<keyword evidence="3" id="KW-1185">Reference proteome</keyword>
<evidence type="ECO:0000256" key="1">
    <source>
        <dbReference type="SAM" id="MobiDB-lite"/>
    </source>
</evidence>
<feature type="compositionally biased region" description="Low complexity" evidence="1">
    <location>
        <begin position="16"/>
        <end position="25"/>
    </location>
</feature>
<name>A0ABR1JI18_9AGAR</name>
<protein>
    <submittedName>
        <fullName evidence="2">Uncharacterized protein</fullName>
    </submittedName>
</protein>
<feature type="region of interest" description="Disordered" evidence="1">
    <location>
        <begin position="1"/>
        <end position="164"/>
    </location>
</feature>
<feature type="compositionally biased region" description="Basic and acidic residues" evidence="1">
    <location>
        <begin position="114"/>
        <end position="158"/>
    </location>
</feature>
<dbReference type="Proteomes" id="UP001498398">
    <property type="component" value="Unassembled WGS sequence"/>
</dbReference>
<organism evidence="2 3">
    <name type="scientific">Marasmiellus scandens</name>
    <dbReference type="NCBI Taxonomy" id="2682957"/>
    <lineage>
        <taxon>Eukaryota</taxon>
        <taxon>Fungi</taxon>
        <taxon>Dikarya</taxon>
        <taxon>Basidiomycota</taxon>
        <taxon>Agaricomycotina</taxon>
        <taxon>Agaricomycetes</taxon>
        <taxon>Agaricomycetidae</taxon>
        <taxon>Agaricales</taxon>
        <taxon>Marasmiineae</taxon>
        <taxon>Omphalotaceae</taxon>
        <taxon>Marasmiellus</taxon>
    </lineage>
</organism>
<comment type="caution">
    <text evidence="2">The sequence shown here is derived from an EMBL/GenBank/DDBJ whole genome shotgun (WGS) entry which is preliminary data.</text>
</comment>
<dbReference type="EMBL" id="JBANRG010000012">
    <property type="protein sequence ID" value="KAK7461943.1"/>
    <property type="molecule type" value="Genomic_DNA"/>
</dbReference>
<evidence type="ECO:0000313" key="3">
    <source>
        <dbReference type="Proteomes" id="UP001498398"/>
    </source>
</evidence>